<comment type="caution">
    <text evidence="2">The sequence shown here is derived from an EMBL/GenBank/DDBJ whole genome shotgun (WGS) entry which is preliminary data.</text>
</comment>
<feature type="chain" id="PRO_5040290622" evidence="1">
    <location>
        <begin position="21"/>
        <end position="206"/>
    </location>
</feature>
<protein>
    <submittedName>
        <fullName evidence="2">Uncharacterized protein</fullName>
    </submittedName>
</protein>
<dbReference type="OrthoDB" id="3787952at2759"/>
<evidence type="ECO:0000313" key="2">
    <source>
        <dbReference type="EMBL" id="KAF2726508.1"/>
    </source>
</evidence>
<keyword evidence="1" id="KW-0732">Signal</keyword>
<sequence>MISLIAILSTLLVFLTLTSALPTNDPIVLNHNFPRANGDGSYPSTYTGAIYGYGYIDVHSPTTRSRLGCLDDQAKFIAQGTCAEYWIWNWEFEVMNSTTHGSNGLVSFEDANRDKFFPQPSTQNVLWVYTIARSNWVTDFWMMNGLVTANDATNGRNNASIFYVEKIPQGTEQVNVTIAEQETPITWVWKPNCERKSRTMFCGDNV</sequence>
<reference evidence="2" key="1">
    <citation type="journal article" date="2020" name="Stud. Mycol.">
        <title>101 Dothideomycetes genomes: a test case for predicting lifestyles and emergence of pathogens.</title>
        <authorList>
            <person name="Haridas S."/>
            <person name="Albert R."/>
            <person name="Binder M."/>
            <person name="Bloem J."/>
            <person name="Labutti K."/>
            <person name="Salamov A."/>
            <person name="Andreopoulos B."/>
            <person name="Baker S."/>
            <person name="Barry K."/>
            <person name="Bills G."/>
            <person name="Bluhm B."/>
            <person name="Cannon C."/>
            <person name="Castanera R."/>
            <person name="Culley D."/>
            <person name="Daum C."/>
            <person name="Ezra D."/>
            <person name="Gonzalez J."/>
            <person name="Henrissat B."/>
            <person name="Kuo A."/>
            <person name="Liang C."/>
            <person name="Lipzen A."/>
            <person name="Lutzoni F."/>
            <person name="Magnuson J."/>
            <person name="Mondo S."/>
            <person name="Nolan M."/>
            <person name="Ohm R."/>
            <person name="Pangilinan J."/>
            <person name="Park H.-J."/>
            <person name="Ramirez L."/>
            <person name="Alfaro M."/>
            <person name="Sun H."/>
            <person name="Tritt A."/>
            <person name="Yoshinaga Y."/>
            <person name="Zwiers L.-H."/>
            <person name="Turgeon B."/>
            <person name="Goodwin S."/>
            <person name="Spatafora J."/>
            <person name="Crous P."/>
            <person name="Grigoriev I."/>
        </authorList>
    </citation>
    <scope>NUCLEOTIDE SEQUENCE</scope>
    <source>
        <strain evidence="2">CBS 125425</strain>
    </source>
</reference>
<dbReference type="Proteomes" id="UP000799444">
    <property type="component" value="Unassembled WGS sequence"/>
</dbReference>
<feature type="signal peptide" evidence="1">
    <location>
        <begin position="1"/>
        <end position="20"/>
    </location>
</feature>
<evidence type="ECO:0000313" key="3">
    <source>
        <dbReference type="Proteomes" id="UP000799444"/>
    </source>
</evidence>
<organism evidence="2 3">
    <name type="scientific">Polyplosphaeria fusca</name>
    <dbReference type="NCBI Taxonomy" id="682080"/>
    <lineage>
        <taxon>Eukaryota</taxon>
        <taxon>Fungi</taxon>
        <taxon>Dikarya</taxon>
        <taxon>Ascomycota</taxon>
        <taxon>Pezizomycotina</taxon>
        <taxon>Dothideomycetes</taxon>
        <taxon>Pleosporomycetidae</taxon>
        <taxon>Pleosporales</taxon>
        <taxon>Tetraplosphaeriaceae</taxon>
        <taxon>Polyplosphaeria</taxon>
    </lineage>
</organism>
<dbReference type="AlphaFoldDB" id="A0A9P4UV88"/>
<evidence type="ECO:0000256" key="1">
    <source>
        <dbReference type="SAM" id="SignalP"/>
    </source>
</evidence>
<gene>
    <name evidence="2" type="ORF">EJ04DRAFT_183389</name>
</gene>
<keyword evidence="3" id="KW-1185">Reference proteome</keyword>
<dbReference type="EMBL" id="ML996454">
    <property type="protein sequence ID" value="KAF2726508.1"/>
    <property type="molecule type" value="Genomic_DNA"/>
</dbReference>
<name>A0A9P4UV88_9PLEO</name>
<accession>A0A9P4UV88</accession>
<proteinExistence type="predicted"/>